<organism evidence="1 2">
    <name type="scientific">Clostridium perfringens</name>
    <dbReference type="NCBI Taxonomy" id="1502"/>
    <lineage>
        <taxon>Bacteria</taxon>
        <taxon>Bacillati</taxon>
        <taxon>Bacillota</taxon>
        <taxon>Clostridia</taxon>
        <taxon>Eubacteriales</taxon>
        <taxon>Clostridiaceae</taxon>
        <taxon>Clostridium</taxon>
    </lineage>
</organism>
<evidence type="ECO:0000313" key="1">
    <source>
        <dbReference type="EMBL" id="MBO3417965.1"/>
    </source>
</evidence>
<comment type="caution">
    <text evidence="1">The sequence shown here is derived from an EMBL/GenBank/DDBJ whole genome shotgun (WGS) entry which is preliminary data.</text>
</comment>
<sequence length="94" mass="11026">MKNKILVHGAFMYKCGKCGHMELMYLENGVEGENKKQPCPFIIRCPKCNELAMQHVLWRMDNFFESRELCKNESYFALNKKGDCAKPVFNIEEE</sequence>
<name>A0ABD4PSD3_CLOPF</name>
<dbReference type="AlphaFoldDB" id="A0ABD4PSD3"/>
<dbReference type="EMBL" id="JAENRE010000012">
    <property type="protein sequence ID" value="MBO3417965.1"/>
    <property type="molecule type" value="Genomic_DNA"/>
</dbReference>
<gene>
    <name evidence="1" type="ORF">JJB78_15915</name>
</gene>
<dbReference type="RefSeq" id="WP_208345712.1">
    <property type="nucleotide sequence ID" value="NZ_JAENRE010000012.1"/>
</dbReference>
<reference evidence="1 2" key="1">
    <citation type="submission" date="2020-12" db="EMBL/GenBank/DDBJ databases">
        <title>Comparative genomics of Clostridium perfringens reveals patterns of host-associated phylogenetic clades and virulence factors.</title>
        <authorList>
            <person name="Smith A.H."/>
            <person name="Geier R."/>
        </authorList>
    </citation>
    <scope>NUCLEOTIDE SEQUENCE [LARGE SCALE GENOMIC DNA]</scope>
    <source>
        <strain evidence="1 2">CHD15829P</strain>
    </source>
</reference>
<dbReference type="Proteomes" id="UP000668358">
    <property type="component" value="Unassembled WGS sequence"/>
</dbReference>
<protein>
    <recommendedName>
        <fullName evidence="3">Phage protein</fullName>
    </recommendedName>
</protein>
<proteinExistence type="predicted"/>
<evidence type="ECO:0000313" key="2">
    <source>
        <dbReference type="Proteomes" id="UP000668358"/>
    </source>
</evidence>
<accession>A0ABD4PSD3</accession>
<evidence type="ECO:0008006" key="3">
    <source>
        <dbReference type="Google" id="ProtNLM"/>
    </source>
</evidence>